<reference evidence="2 3" key="1">
    <citation type="submission" date="2019-07" db="EMBL/GenBank/DDBJ databases">
        <title>Cryptosporangium phraense sp. nov., isolated from plant litter.</title>
        <authorList>
            <person name="Suriyachadkun C."/>
        </authorList>
    </citation>
    <scope>NUCLEOTIDE SEQUENCE [LARGE SCALE GENOMIC DNA]</scope>
    <source>
        <strain evidence="2 3">A-T 5661</strain>
    </source>
</reference>
<dbReference type="InParanoid" id="A0A545AR70"/>
<dbReference type="InterPro" id="IPR025968">
    <property type="entry name" value="YwqJ_deaminase"/>
</dbReference>
<gene>
    <name evidence="2" type="ORF">FL583_17545</name>
</gene>
<evidence type="ECO:0000256" key="1">
    <source>
        <dbReference type="SAM" id="MobiDB-lite"/>
    </source>
</evidence>
<feature type="region of interest" description="Disordered" evidence="1">
    <location>
        <begin position="1"/>
        <end position="43"/>
    </location>
</feature>
<name>A0A545AR70_9ACTN</name>
<dbReference type="EMBL" id="VIRS01000011">
    <property type="protein sequence ID" value="TQS43829.1"/>
    <property type="molecule type" value="Genomic_DNA"/>
</dbReference>
<dbReference type="Pfam" id="PF14431">
    <property type="entry name" value="YwqJ-deaminase"/>
    <property type="match status" value="1"/>
</dbReference>
<sequence length="301" mass="32240">MAGRQRPHLGRGRPPGQHALGRPAARYGVGHAGPGRVDPVAGGADGRRFSAAGAAAGHGRIALVTAPGITANEARRIAARWIGESSPDLSPQLYEFDAGYVVWGAGSEPQLGAGRGVIDRETGELSVWPALPVEVVAQRYRAERAAFGRPLPAGDQLTQARRDLDRVGTPATITYLLLDGPPVTARSIKGDSEPQHHPLVADALRRLPLEFRERGYQRCSEIAALSSALLADDVRRGRPATLDEARKRVFRGAELVTYRVREPADPQDAVPGAPCLSCLAMLAYFGFDIAPPEDFWPEVDS</sequence>
<evidence type="ECO:0000313" key="3">
    <source>
        <dbReference type="Proteomes" id="UP000317982"/>
    </source>
</evidence>
<evidence type="ECO:0000313" key="2">
    <source>
        <dbReference type="EMBL" id="TQS43829.1"/>
    </source>
</evidence>
<accession>A0A545AR70</accession>
<feature type="compositionally biased region" description="Basic residues" evidence="1">
    <location>
        <begin position="1"/>
        <end position="11"/>
    </location>
</feature>
<proteinExistence type="predicted"/>
<organism evidence="2 3">
    <name type="scientific">Cryptosporangium phraense</name>
    <dbReference type="NCBI Taxonomy" id="2593070"/>
    <lineage>
        <taxon>Bacteria</taxon>
        <taxon>Bacillati</taxon>
        <taxon>Actinomycetota</taxon>
        <taxon>Actinomycetes</taxon>
        <taxon>Cryptosporangiales</taxon>
        <taxon>Cryptosporangiaceae</taxon>
        <taxon>Cryptosporangium</taxon>
    </lineage>
</organism>
<keyword evidence="3" id="KW-1185">Reference proteome</keyword>
<evidence type="ECO:0008006" key="4">
    <source>
        <dbReference type="Google" id="ProtNLM"/>
    </source>
</evidence>
<comment type="caution">
    <text evidence="2">The sequence shown here is derived from an EMBL/GenBank/DDBJ whole genome shotgun (WGS) entry which is preliminary data.</text>
</comment>
<protein>
    <recommendedName>
        <fullName evidence="4">YwqJ-like deaminase</fullName>
    </recommendedName>
</protein>
<dbReference type="Proteomes" id="UP000317982">
    <property type="component" value="Unassembled WGS sequence"/>
</dbReference>
<dbReference type="AlphaFoldDB" id="A0A545AR70"/>
<dbReference type="OrthoDB" id="4552872at2"/>